<name>A0A2U2BLB3_ALCFA</name>
<reference evidence="3 4" key="1">
    <citation type="submission" date="2018-05" db="EMBL/GenBank/DDBJ databases">
        <title>Genome Sequence of an Efficient Indole-Degrading Bacterium, Alcaligenes sp.YBY.</title>
        <authorList>
            <person name="Yang B."/>
        </authorList>
    </citation>
    <scope>NUCLEOTIDE SEQUENCE [LARGE SCALE GENOMIC DNA]</scope>
    <source>
        <strain evidence="3 4">YBY</strain>
    </source>
</reference>
<feature type="compositionally biased region" description="Basic and acidic residues" evidence="1">
    <location>
        <begin position="74"/>
        <end position="87"/>
    </location>
</feature>
<dbReference type="Proteomes" id="UP000245216">
    <property type="component" value="Unassembled WGS sequence"/>
</dbReference>
<evidence type="ECO:0000256" key="2">
    <source>
        <dbReference type="SAM" id="Phobius"/>
    </source>
</evidence>
<gene>
    <name evidence="3" type="ORF">DF183_08910</name>
</gene>
<accession>A0A2U2BLB3</accession>
<feature type="region of interest" description="Disordered" evidence="1">
    <location>
        <begin position="62"/>
        <end position="87"/>
    </location>
</feature>
<feature type="compositionally biased region" description="Low complexity" evidence="1">
    <location>
        <begin position="62"/>
        <end position="73"/>
    </location>
</feature>
<keyword evidence="2" id="KW-0472">Membrane</keyword>
<feature type="transmembrane region" description="Helical" evidence="2">
    <location>
        <begin position="12"/>
        <end position="42"/>
    </location>
</feature>
<dbReference type="AlphaFoldDB" id="A0A2U2BLB3"/>
<proteinExistence type="predicted"/>
<evidence type="ECO:0000313" key="3">
    <source>
        <dbReference type="EMBL" id="PWE14808.1"/>
    </source>
</evidence>
<reference evidence="3 4" key="2">
    <citation type="submission" date="2018-05" db="EMBL/GenBank/DDBJ databases">
        <authorList>
            <person name="Lanie J.A."/>
            <person name="Ng W.-L."/>
            <person name="Kazmierczak K.M."/>
            <person name="Andrzejewski T.M."/>
            <person name="Davidsen T.M."/>
            <person name="Wayne K.J."/>
            <person name="Tettelin H."/>
            <person name="Glass J.I."/>
            <person name="Rusch D."/>
            <person name="Podicherti R."/>
            <person name="Tsui H.-C.T."/>
            <person name="Winkler M.E."/>
        </authorList>
    </citation>
    <scope>NUCLEOTIDE SEQUENCE [LARGE SCALE GENOMIC DNA]</scope>
    <source>
        <strain evidence="3 4">YBY</strain>
    </source>
</reference>
<keyword evidence="2" id="KW-1133">Transmembrane helix</keyword>
<keyword evidence="2" id="KW-0812">Transmembrane</keyword>
<dbReference type="RefSeq" id="WP_109088879.1">
    <property type="nucleotide sequence ID" value="NZ_QEXO01000002.1"/>
</dbReference>
<dbReference type="EMBL" id="QEXO01000002">
    <property type="protein sequence ID" value="PWE14808.1"/>
    <property type="molecule type" value="Genomic_DNA"/>
</dbReference>
<evidence type="ECO:0000256" key="1">
    <source>
        <dbReference type="SAM" id="MobiDB-lite"/>
    </source>
</evidence>
<sequence>MNTFNQIIRTALFVLLTIFGAIMAFIFMVSTAIAIGILYIVARISGRPFGVKAYWDQRRRPAAAAASKQSTAPRSRDVTDIEMREIP</sequence>
<evidence type="ECO:0000313" key="4">
    <source>
        <dbReference type="Proteomes" id="UP000245216"/>
    </source>
</evidence>
<organism evidence="3 4">
    <name type="scientific">Alcaligenes faecalis</name>
    <dbReference type="NCBI Taxonomy" id="511"/>
    <lineage>
        <taxon>Bacteria</taxon>
        <taxon>Pseudomonadati</taxon>
        <taxon>Pseudomonadota</taxon>
        <taxon>Betaproteobacteria</taxon>
        <taxon>Burkholderiales</taxon>
        <taxon>Alcaligenaceae</taxon>
        <taxon>Alcaligenes</taxon>
    </lineage>
</organism>
<comment type="caution">
    <text evidence="3">The sequence shown here is derived from an EMBL/GenBank/DDBJ whole genome shotgun (WGS) entry which is preliminary data.</text>
</comment>
<protein>
    <submittedName>
        <fullName evidence="3">Uncharacterized protein</fullName>
    </submittedName>
</protein>
<dbReference type="STRING" id="511.UZ73_07935"/>